<sequence>MIEKRNWHNLGLLLIGCLICLALWNKTSNPSISPDIPIFSRSITVYKLYTQNTSGHHNQFLYLPEKDYTQLIDLDFNFTLVNFGCNETNNALLLLVLVHSSPKNVAKRRTIRETWGKKDDNVKLLFLVGSVNSTEIQNILEDENSLHNDIIQGSFLDTYRNITYKHVMAFKYAIYHCPQAKYILKTDDDVFVNMPTMIKFLTFDLSPYGASNVLFCTPRFNSKVLRSYRSKWRVSFSEYPYRVYPTYCPGWALLYSPDVIYALYKEAQKTDYFWIDDIHITGTLTEKLSILHTDIEYLVLSEKNLGSIVENSQNVSVPFLYGRANMRDKEIRALWNFSMLHDSPKFIFRDVERKYI</sequence>
<reference evidence="13" key="2">
    <citation type="submission" date="2022-10" db="EMBL/GenBank/DDBJ databases">
        <authorList>
            <consortium name="ENA_rothamsted_submissions"/>
            <consortium name="culmorum"/>
            <person name="King R."/>
        </authorList>
    </citation>
    <scope>NUCLEOTIDE SEQUENCE</scope>
</reference>
<comment type="similarity">
    <text evidence="2 11">Belongs to the glycosyltransferase 31 family.</text>
</comment>
<dbReference type="Gene3D" id="3.90.550.50">
    <property type="match status" value="1"/>
</dbReference>
<keyword evidence="3 11" id="KW-0328">Glycosyltransferase</keyword>
<evidence type="ECO:0000256" key="5">
    <source>
        <dbReference type="ARBA" id="ARBA00022692"/>
    </source>
</evidence>
<evidence type="ECO:0000256" key="8">
    <source>
        <dbReference type="ARBA" id="ARBA00023034"/>
    </source>
</evidence>
<evidence type="ECO:0000313" key="13">
    <source>
        <dbReference type="EMBL" id="CAG9824305.1"/>
    </source>
</evidence>
<reference evidence="13" key="1">
    <citation type="submission" date="2022-01" db="EMBL/GenBank/DDBJ databases">
        <authorList>
            <person name="King R."/>
        </authorList>
    </citation>
    <scope>NUCLEOTIDE SEQUENCE</scope>
</reference>
<dbReference type="PROSITE" id="PS51257">
    <property type="entry name" value="PROKAR_LIPOPROTEIN"/>
    <property type="match status" value="1"/>
</dbReference>
<proteinExistence type="inferred from homology"/>
<dbReference type="AlphaFoldDB" id="A0A9N9X547"/>
<comment type="subcellular location">
    <subcellularLocation>
        <location evidence="1 11">Golgi apparatus membrane</location>
        <topology evidence="1 11">Single-pass type II membrane protein</topology>
    </subcellularLocation>
</comment>
<evidence type="ECO:0000256" key="1">
    <source>
        <dbReference type="ARBA" id="ARBA00004323"/>
    </source>
</evidence>
<gene>
    <name evidence="13" type="ORF">PHAECO_LOCUS12171</name>
</gene>
<keyword evidence="4" id="KW-0808">Transferase</keyword>
<protein>
    <recommendedName>
        <fullName evidence="11">Hexosyltransferase</fullName>
        <ecNumber evidence="11">2.4.1.-</ecNumber>
    </recommendedName>
</protein>
<dbReference type="FunFam" id="3.90.550.50:FF:000001">
    <property type="entry name" value="Hexosyltransferase"/>
    <property type="match status" value="1"/>
</dbReference>
<keyword evidence="12" id="KW-0732">Signal</keyword>
<evidence type="ECO:0000256" key="7">
    <source>
        <dbReference type="ARBA" id="ARBA00022989"/>
    </source>
</evidence>
<dbReference type="Proteomes" id="UP001153737">
    <property type="component" value="Chromosome 8"/>
</dbReference>
<dbReference type="GO" id="GO:0006493">
    <property type="term" value="P:protein O-linked glycosylation"/>
    <property type="evidence" value="ECO:0007669"/>
    <property type="project" value="TreeGrafter"/>
</dbReference>
<keyword evidence="6" id="KW-0735">Signal-anchor</keyword>
<evidence type="ECO:0000313" key="14">
    <source>
        <dbReference type="Proteomes" id="UP001153737"/>
    </source>
</evidence>
<keyword evidence="14" id="KW-1185">Reference proteome</keyword>
<evidence type="ECO:0000256" key="3">
    <source>
        <dbReference type="ARBA" id="ARBA00022676"/>
    </source>
</evidence>
<dbReference type="OrthoDB" id="115198at2759"/>
<keyword evidence="5" id="KW-0812">Transmembrane</keyword>
<keyword evidence="10" id="KW-0325">Glycoprotein</keyword>
<evidence type="ECO:0000256" key="10">
    <source>
        <dbReference type="ARBA" id="ARBA00023180"/>
    </source>
</evidence>
<dbReference type="EC" id="2.4.1.-" evidence="11"/>
<evidence type="ECO:0000256" key="4">
    <source>
        <dbReference type="ARBA" id="ARBA00022679"/>
    </source>
</evidence>
<keyword evidence="7" id="KW-1133">Transmembrane helix</keyword>
<dbReference type="PANTHER" id="PTHR11214:SF376">
    <property type="entry name" value="HEXOSYLTRANSFERASE"/>
    <property type="match status" value="1"/>
</dbReference>
<evidence type="ECO:0000256" key="9">
    <source>
        <dbReference type="ARBA" id="ARBA00023136"/>
    </source>
</evidence>
<dbReference type="Pfam" id="PF01762">
    <property type="entry name" value="Galactosyl_T"/>
    <property type="match status" value="1"/>
</dbReference>
<name>A0A9N9X547_PHACE</name>
<evidence type="ECO:0000256" key="2">
    <source>
        <dbReference type="ARBA" id="ARBA00008661"/>
    </source>
</evidence>
<feature type="signal peptide" evidence="12">
    <location>
        <begin position="1"/>
        <end position="22"/>
    </location>
</feature>
<dbReference type="GO" id="GO:0016758">
    <property type="term" value="F:hexosyltransferase activity"/>
    <property type="evidence" value="ECO:0007669"/>
    <property type="project" value="InterPro"/>
</dbReference>
<dbReference type="PANTHER" id="PTHR11214">
    <property type="entry name" value="BETA-1,3-N-ACETYLGLUCOSAMINYLTRANSFERASE"/>
    <property type="match status" value="1"/>
</dbReference>
<keyword evidence="8 11" id="KW-0333">Golgi apparatus</keyword>
<evidence type="ECO:0000256" key="6">
    <source>
        <dbReference type="ARBA" id="ARBA00022968"/>
    </source>
</evidence>
<evidence type="ECO:0000256" key="11">
    <source>
        <dbReference type="RuleBase" id="RU363063"/>
    </source>
</evidence>
<keyword evidence="9" id="KW-0472">Membrane</keyword>
<evidence type="ECO:0000256" key="12">
    <source>
        <dbReference type="SAM" id="SignalP"/>
    </source>
</evidence>
<feature type="chain" id="PRO_5040442137" description="Hexosyltransferase" evidence="12">
    <location>
        <begin position="23"/>
        <end position="356"/>
    </location>
</feature>
<dbReference type="InterPro" id="IPR002659">
    <property type="entry name" value="Glyco_trans_31"/>
</dbReference>
<dbReference type="EMBL" id="OU896714">
    <property type="protein sequence ID" value="CAG9824305.1"/>
    <property type="molecule type" value="Genomic_DNA"/>
</dbReference>
<dbReference type="GO" id="GO:0000139">
    <property type="term" value="C:Golgi membrane"/>
    <property type="evidence" value="ECO:0007669"/>
    <property type="project" value="UniProtKB-SubCell"/>
</dbReference>
<organism evidence="13 14">
    <name type="scientific">Phaedon cochleariae</name>
    <name type="common">Mustard beetle</name>
    <dbReference type="NCBI Taxonomy" id="80249"/>
    <lineage>
        <taxon>Eukaryota</taxon>
        <taxon>Metazoa</taxon>
        <taxon>Ecdysozoa</taxon>
        <taxon>Arthropoda</taxon>
        <taxon>Hexapoda</taxon>
        <taxon>Insecta</taxon>
        <taxon>Pterygota</taxon>
        <taxon>Neoptera</taxon>
        <taxon>Endopterygota</taxon>
        <taxon>Coleoptera</taxon>
        <taxon>Polyphaga</taxon>
        <taxon>Cucujiformia</taxon>
        <taxon>Chrysomeloidea</taxon>
        <taxon>Chrysomelidae</taxon>
        <taxon>Chrysomelinae</taxon>
        <taxon>Chrysomelini</taxon>
        <taxon>Phaedon</taxon>
    </lineage>
</organism>
<accession>A0A9N9X547</accession>